<keyword evidence="5 10" id="KW-1133">Transmembrane helix</keyword>
<evidence type="ECO:0000256" key="9">
    <source>
        <dbReference type="ARBA" id="ARBA00025752"/>
    </source>
</evidence>
<evidence type="ECO:0000256" key="3">
    <source>
        <dbReference type="ARBA" id="ARBA00022692"/>
    </source>
</evidence>
<dbReference type="InParanoid" id="D7U491"/>
<comment type="function">
    <text evidence="8">Involved in cellular auxin homeostasis by regulating auxin metabolism. Regulates intracellular auxin accumulation at the endoplasmic reticulum and thus auxin availability for nuclear auxin signaling.</text>
</comment>
<dbReference type="HOGENOM" id="CLU_1910467_0_0_1"/>
<reference evidence="12" key="1">
    <citation type="journal article" date="2007" name="Nature">
        <title>The grapevine genome sequence suggests ancestral hexaploidization in major angiosperm phyla.</title>
        <authorList>
            <consortium name="The French-Italian Public Consortium for Grapevine Genome Characterization."/>
            <person name="Jaillon O."/>
            <person name="Aury J.-M."/>
            <person name="Noel B."/>
            <person name="Policriti A."/>
            <person name="Clepet C."/>
            <person name="Casagrande A."/>
            <person name="Choisne N."/>
            <person name="Aubourg S."/>
            <person name="Vitulo N."/>
            <person name="Jubin C."/>
            <person name="Vezzi A."/>
            <person name="Legeai F."/>
            <person name="Hugueney P."/>
            <person name="Dasilva C."/>
            <person name="Horner D."/>
            <person name="Mica E."/>
            <person name="Jublot D."/>
            <person name="Poulain J."/>
            <person name="Bruyere C."/>
            <person name="Billault A."/>
            <person name="Segurens B."/>
            <person name="Gouyvenoux M."/>
            <person name="Ugarte E."/>
            <person name="Cattonaro F."/>
            <person name="Anthouard V."/>
            <person name="Vico V."/>
            <person name="Del Fabbro C."/>
            <person name="Alaux M."/>
            <person name="Di Gaspero G."/>
            <person name="Dumas V."/>
            <person name="Felice N."/>
            <person name="Paillard S."/>
            <person name="Juman I."/>
            <person name="Moroldo M."/>
            <person name="Scalabrin S."/>
            <person name="Canaguier A."/>
            <person name="Le Clainche I."/>
            <person name="Malacrida G."/>
            <person name="Durand E."/>
            <person name="Pesole G."/>
            <person name="Laucou V."/>
            <person name="Chatelet P."/>
            <person name="Merdinoglu D."/>
            <person name="Delledonne M."/>
            <person name="Pezzotti M."/>
            <person name="Lecharny A."/>
            <person name="Scarpelli C."/>
            <person name="Artiguenave F."/>
            <person name="Pe M.E."/>
            <person name="Valle G."/>
            <person name="Morgante M."/>
            <person name="Caboche M."/>
            <person name="Adam-Blondon A.-F."/>
            <person name="Weissenbach J."/>
            <person name="Quetier F."/>
            <person name="Wincker P."/>
        </authorList>
    </citation>
    <scope>NUCLEOTIDE SEQUENCE [LARGE SCALE GENOMIC DNA]</scope>
    <source>
        <strain evidence="12">cv. Pinot noir / PN40024</strain>
    </source>
</reference>
<evidence type="ECO:0008006" key="13">
    <source>
        <dbReference type="Google" id="ProtNLM"/>
    </source>
</evidence>
<organism evidence="11 12">
    <name type="scientific">Vitis vinifera</name>
    <name type="common">Grape</name>
    <dbReference type="NCBI Taxonomy" id="29760"/>
    <lineage>
        <taxon>Eukaryota</taxon>
        <taxon>Viridiplantae</taxon>
        <taxon>Streptophyta</taxon>
        <taxon>Embryophyta</taxon>
        <taxon>Tracheophyta</taxon>
        <taxon>Spermatophyta</taxon>
        <taxon>Magnoliopsida</taxon>
        <taxon>eudicotyledons</taxon>
        <taxon>Gunneridae</taxon>
        <taxon>Pentapetalae</taxon>
        <taxon>rosids</taxon>
        <taxon>Vitales</taxon>
        <taxon>Vitaceae</taxon>
        <taxon>Viteae</taxon>
        <taxon>Vitis</taxon>
    </lineage>
</organism>
<keyword evidence="3 10" id="KW-0812">Transmembrane</keyword>
<comment type="subcellular location">
    <subcellularLocation>
        <location evidence="1">Endoplasmic reticulum membrane</location>
        <topology evidence="1">Multi-pass membrane protein</topology>
    </subcellularLocation>
</comment>
<evidence type="ECO:0000256" key="4">
    <source>
        <dbReference type="ARBA" id="ARBA00022824"/>
    </source>
</evidence>
<feature type="transmembrane region" description="Helical" evidence="10">
    <location>
        <begin position="74"/>
        <end position="97"/>
    </location>
</feature>
<keyword evidence="12" id="KW-1185">Reference proteome</keyword>
<dbReference type="GO" id="GO:0009734">
    <property type="term" value="P:auxin-activated signaling pathway"/>
    <property type="evidence" value="ECO:0007669"/>
    <property type="project" value="UniProtKB-KW"/>
</dbReference>
<dbReference type="PaxDb" id="29760-VIT_04s0044g01890.t01"/>
<keyword evidence="2" id="KW-0813">Transport</keyword>
<evidence type="ECO:0000256" key="7">
    <source>
        <dbReference type="ARBA" id="ARBA00023294"/>
    </source>
</evidence>
<dbReference type="GO" id="GO:0005789">
    <property type="term" value="C:endoplasmic reticulum membrane"/>
    <property type="evidence" value="ECO:0007669"/>
    <property type="project" value="UniProtKB-SubCell"/>
</dbReference>
<comment type="similarity">
    <text evidence="9">Belongs to the auxin efflux carrier (TC 2.A.69.2) family.</text>
</comment>
<protein>
    <recommendedName>
        <fullName evidence="13">Protein PIN-likeS 1</fullName>
    </recommendedName>
</protein>
<evidence type="ECO:0000256" key="5">
    <source>
        <dbReference type="ARBA" id="ARBA00022989"/>
    </source>
</evidence>
<dbReference type="EMBL" id="FN596506">
    <property type="protein sequence ID" value="CBI37488.3"/>
    <property type="molecule type" value="Genomic_DNA"/>
</dbReference>
<sequence length="133" mass="14606">MPLNILTTFIIGSALGWMLRKTTRAPQELRGLVLGCCAAGNLGNLILIIIPAVCREKGSPFGAVDICCRHGLTYASPSMAIGAIYLWSYVYNIMWIYSIKTNVEANMSDSTISRMSSGENPYGISKCFNFRQD</sequence>
<evidence type="ECO:0000256" key="2">
    <source>
        <dbReference type="ARBA" id="ARBA00022448"/>
    </source>
</evidence>
<dbReference type="OrthoDB" id="191139at2759"/>
<dbReference type="InterPro" id="IPR045033">
    <property type="entry name" value="PILS1/3/4/5/7"/>
</dbReference>
<dbReference type="PANTHER" id="PTHR31651:SF40">
    <property type="entry name" value="SYMPORTER, PUTATIVE-RELATED"/>
    <property type="match status" value="1"/>
</dbReference>
<dbReference type="Pfam" id="PF03547">
    <property type="entry name" value="Mem_trans"/>
    <property type="match status" value="1"/>
</dbReference>
<proteinExistence type="inferred from homology"/>
<gene>
    <name evidence="11" type="ordered locus">VIT_04s0044g01890</name>
</gene>
<dbReference type="Proteomes" id="UP000009183">
    <property type="component" value="Chromosome 4"/>
</dbReference>
<evidence type="ECO:0000256" key="8">
    <source>
        <dbReference type="ARBA" id="ARBA00025100"/>
    </source>
</evidence>
<evidence type="ECO:0000256" key="6">
    <source>
        <dbReference type="ARBA" id="ARBA00023136"/>
    </source>
</evidence>
<keyword evidence="7" id="KW-0927">Auxin signaling pathway</keyword>
<evidence type="ECO:0000313" key="11">
    <source>
        <dbReference type="EMBL" id="CBI37488.3"/>
    </source>
</evidence>
<dbReference type="AlphaFoldDB" id="D7U491"/>
<dbReference type="PANTHER" id="PTHR31651">
    <property type="match status" value="1"/>
</dbReference>
<evidence type="ECO:0000256" key="1">
    <source>
        <dbReference type="ARBA" id="ARBA00004477"/>
    </source>
</evidence>
<evidence type="ECO:0000256" key="10">
    <source>
        <dbReference type="SAM" id="Phobius"/>
    </source>
</evidence>
<accession>D7U491</accession>
<dbReference type="GO" id="GO:0080162">
    <property type="term" value="P:endoplasmic reticulum to cytosol auxin transport"/>
    <property type="evidence" value="ECO:0007669"/>
    <property type="project" value="InterPro"/>
</dbReference>
<keyword evidence="4" id="KW-0256">Endoplasmic reticulum</keyword>
<dbReference type="InterPro" id="IPR004776">
    <property type="entry name" value="Mem_transp_PIN-like"/>
</dbReference>
<feature type="transmembrane region" description="Helical" evidence="10">
    <location>
        <begin position="32"/>
        <end position="53"/>
    </location>
</feature>
<dbReference type="OMA" id="NIMWIYS"/>
<keyword evidence="6 10" id="KW-0472">Membrane</keyword>
<dbReference type="eggNOG" id="KOG2722">
    <property type="taxonomic scope" value="Eukaryota"/>
</dbReference>
<evidence type="ECO:0000313" key="12">
    <source>
        <dbReference type="Proteomes" id="UP000009183"/>
    </source>
</evidence>
<name>D7U491_VITVI</name>